<dbReference type="InterPro" id="IPR018389">
    <property type="entry name" value="DctP_fam"/>
</dbReference>
<dbReference type="PANTHER" id="PTHR33376:SF7">
    <property type="entry name" value="C4-DICARBOXYLATE-BINDING PROTEIN DCTB"/>
    <property type="match status" value="1"/>
</dbReference>
<feature type="signal peptide" evidence="6">
    <location>
        <begin position="1"/>
        <end position="21"/>
    </location>
</feature>
<dbReference type="NCBIfam" id="NF037995">
    <property type="entry name" value="TRAP_S1"/>
    <property type="match status" value="1"/>
</dbReference>
<dbReference type="KEGG" id="daa:AKL17_0653"/>
<sequence length="330" mass="35624">MKPVLALSALLLASTSLTASAEPVTLRLGHAVFEAHPNHDTAVRFKEAVERISAGEVKIEIFPARQLGDVKELMEGVQLGTVDMTVNSSSALATLEPSMDAFQLPGVIPDYEGFAKLAVSEPARRIMDTLGKHDMVALGLYDGGQRHFLTVGEPVTAMEGFKGLKTRVAPVKLFLDVWSAAGTNPTPMAYGEVYSALETGTLDAVEINLTSIESEKFFEVAKGVTLTGHYFWPSLMLVNKGVFDGLTPEQQEAMRAAAQEITEPQVMAVKELDEKVLAHLAELKVPVITPDASFKAAFRDAMKPVVERYRAADPLIDAFAIEAEALPATN</sequence>
<evidence type="ECO:0000256" key="5">
    <source>
        <dbReference type="ARBA" id="ARBA00022764"/>
    </source>
</evidence>
<dbReference type="GO" id="GO:0030288">
    <property type="term" value="C:outer membrane-bounded periplasmic space"/>
    <property type="evidence" value="ECO:0007669"/>
    <property type="project" value="InterPro"/>
</dbReference>
<dbReference type="NCBIfam" id="TIGR00787">
    <property type="entry name" value="dctP"/>
    <property type="match status" value="1"/>
</dbReference>
<comment type="subcellular location">
    <subcellularLocation>
        <location evidence="1">Periplasm</location>
    </subcellularLocation>
</comment>
<dbReference type="InterPro" id="IPR004682">
    <property type="entry name" value="TRAP_DctP"/>
</dbReference>
<accession>A0A165SGU4</accession>
<evidence type="ECO:0000256" key="2">
    <source>
        <dbReference type="ARBA" id="ARBA00009023"/>
    </source>
</evidence>
<dbReference type="PATRIC" id="fig|1335048.3.peg.678"/>
<evidence type="ECO:0000313" key="7">
    <source>
        <dbReference type="EMBL" id="AMY67913.1"/>
    </source>
</evidence>
<dbReference type="PIRSF" id="PIRSF006470">
    <property type="entry name" value="DctB"/>
    <property type="match status" value="1"/>
</dbReference>
<keyword evidence="3" id="KW-0813">Transport</keyword>
<dbReference type="GO" id="GO:0055085">
    <property type="term" value="P:transmembrane transport"/>
    <property type="evidence" value="ECO:0007669"/>
    <property type="project" value="InterPro"/>
</dbReference>
<keyword evidence="4 6" id="KW-0732">Signal</keyword>
<evidence type="ECO:0000256" key="4">
    <source>
        <dbReference type="ARBA" id="ARBA00022729"/>
    </source>
</evidence>
<dbReference type="InterPro" id="IPR038404">
    <property type="entry name" value="TRAP_DctP_sf"/>
</dbReference>
<dbReference type="RefSeq" id="WP_066809687.1">
    <property type="nucleotide sequence ID" value="NZ_CP012661.1"/>
</dbReference>
<feature type="chain" id="PRO_5007866458" evidence="6">
    <location>
        <begin position="22"/>
        <end position="330"/>
    </location>
</feature>
<evidence type="ECO:0000256" key="3">
    <source>
        <dbReference type="ARBA" id="ARBA00022448"/>
    </source>
</evidence>
<proteinExistence type="inferred from homology"/>
<keyword evidence="5" id="KW-0574">Periplasm</keyword>
<gene>
    <name evidence="7" type="ORF">AKL17_0653</name>
</gene>
<reference evidence="7 8" key="1">
    <citation type="submission" date="2015-09" db="EMBL/GenBank/DDBJ databases">
        <title>Complete genome sequence of Defluviimonas alba cai42t isolated from an oilfield in Xinjiang.</title>
        <authorList>
            <person name="Geng S."/>
            <person name="Pan X."/>
            <person name="Wu X."/>
        </authorList>
    </citation>
    <scope>NUCLEOTIDE SEQUENCE [LARGE SCALE GENOMIC DNA]</scope>
    <source>
        <strain evidence="8">cai42</strain>
    </source>
</reference>
<evidence type="ECO:0000256" key="1">
    <source>
        <dbReference type="ARBA" id="ARBA00004418"/>
    </source>
</evidence>
<dbReference type="STRING" id="1335048.AKL17_0653"/>
<dbReference type="PANTHER" id="PTHR33376">
    <property type="match status" value="1"/>
</dbReference>
<dbReference type="OrthoDB" id="8673861at2"/>
<comment type="similarity">
    <text evidence="2">Belongs to the bacterial solute-binding protein 7 family.</text>
</comment>
<evidence type="ECO:0000256" key="6">
    <source>
        <dbReference type="SAM" id="SignalP"/>
    </source>
</evidence>
<dbReference type="Gene3D" id="3.40.190.170">
    <property type="entry name" value="Bacterial extracellular solute-binding protein, family 7"/>
    <property type="match status" value="1"/>
</dbReference>
<protein>
    <submittedName>
        <fullName evidence="7">TRAP dicarboxylate transporter, DctP subunit</fullName>
    </submittedName>
</protein>
<keyword evidence="8" id="KW-1185">Reference proteome</keyword>
<organism evidence="7 8">
    <name type="scientific">Frigidibacter mobilis</name>
    <dbReference type="NCBI Taxonomy" id="1335048"/>
    <lineage>
        <taxon>Bacteria</taxon>
        <taxon>Pseudomonadati</taxon>
        <taxon>Pseudomonadota</taxon>
        <taxon>Alphaproteobacteria</taxon>
        <taxon>Rhodobacterales</taxon>
        <taxon>Paracoccaceae</taxon>
        <taxon>Frigidibacter</taxon>
    </lineage>
</organism>
<name>A0A165SGU4_9RHOB</name>
<evidence type="ECO:0000313" key="8">
    <source>
        <dbReference type="Proteomes" id="UP000076128"/>
    </source>
</evidence>
<dbReference type="Proteomes" id="UP000076128">
    <property type="component" value="Chromosome"/>
</dbReference>
<dbReference type="EMBL" id="CP012661">
    <property type="protein sequence ID" value="AMY67913.1"/>
    <property type="molecule type" value="Genomic_DNA"/>
</dbReference>
<dbReference type="CDD" id="cd13603">
    <property type="entry name" value="PBP2_TRAP_Siap_TeaA_like"/>
    <property type="match status" value="1"/>
</dbReference>
<dbReference type="Pfam" id="PF03480">
    <property type="entry name" value="DctP"/>
    <property type="match status" value="1"/>
</dbReference>
<dbReference type="AlphaFoldDB" id="A0A165SGU4"/>